<keyword evidence="2" id="KW-0812">Transmembrane</keyword>
<feature type="transmembrane region" description="Helical" evidence="2">
    <location>
        <begin position="177"/>
        <end position="199"/>
    </location>
</feature>
<feature type="transmembrane region" description="Helical" evidence="2">
    <location>
        <begin position="219"/>
        <end position="244"/>
    </location>
</feature>
<feature type="transmembrane region" description="Helical" evidence="2">
    <location>
        <begin position="60"/>
        <end position="77"/>
    </location>
</feature>
<evidence type="ECO:0000256" key="1">
    <source>
        <dbReference type="SAM" id="MobiDB-lite"/>
    </source>
</evidence>
<feature type="compositionally biased region" description="Basic residues" evidence="1">
    <location>
        <begin position="348"/>
        <end position="366"/>
    </location>
</feature>
<evidence type="ECO:0000313" key="3">
    <source>
        <dbReference type="EMBL" id="UZX21420.1"/>
    </source>
</evidence>
<name>A0ABY6QUC1_9ACTN</name>
<feature type="transmembrane region" description="Helical" evidence="2">
    <location>
        <begin position="89"/>
        <end position="114"/>
    </location>
</feature>
<organism evidence="3 4">
    <name type="scientific">Streptomyces tanashiensis</name>
    <dbReference type="NCBI Taxonomy" id="67367"/>
    <lineage>
        <taxon>Bacteria</taxon>
        <taxon>Bacillati</taxon>
        <taxon>Actinomycetota</taxon>
        <taxon>Actinomycetes</taxon>
        <taxon>Kitasatosporales</taxon>
        <taxon>Streptomycetaceae</taxon>
        <taxon>Streptomyces</taxon>
    </lineage>
</organism>
<dbReference type="Proteomes" id="UP001164506">
    <property type="component" value="Chromosome"/>
</dbReference>
<keyword evidence="2" id="KW-0472">Membrane</keyword>
<gene>
    <name evidence="3" type="ORF">LDH80_12115</name>
</gene>
<feature type="region of interest" description="Disordered" evidence="1">
    <location>
        <begin position="334"/>
        <end position="366"/>
    </location>
</feature>
<sequence length="366" mass="38029">MTPKTRPAERPSWAGWPSWAGRAALLWSLLYAAGAVLAALTGPAFGYALLAKGTGTTAEAAAAVLYGTTAVLAYALLRRPDTRWLSTAAWAAVALCLTSGFPALLSPAHLLFFLSRNQDPVDWAALANQSLAVLGAVLWGRAALAHRRRALGTCLYCGGRGHTATGTESAPATRAGLVAVAALVPYTVLKTMWALGVTPGYTGTGRPGADPEYTSDLGIWLYDHGVDVTAVLALIGMALALALTRPWGRRLPRLPLLALGWAGAGALAPFGAFLAALGVLAWTGVIDVGMADHAPWVVAVAYGGFSLYGLALARATHRFQRATRTACGRCRTVTSASRGGASPSRPGWARHRGGTGRAARRASPRA</sequence>
<proteinExistence type="predicted"/>
<accession>A0ABY6QUC1</accession>
<dbReference type="GeneID" id="95600193"/>
<evidence type="ECO:0000313" key="4">
    <source>
        <dbReference type="Proteomes" id="UP001164506"/>
    </source>
</evidence>
<feature type="transmembrane region" description="Helical" evidence="2">
    <location>
        <begin position="20"/>
        <end position="40"/>
    </location>
</feature>
<evidence type="ECO:0008006" key="5">
    <source>
        <dbReference type="Google" id="ProtNLM"/>
    </source>
</evidence>
<dbReference type="RefSeq" id="WP_190106898.1">
    <property type="nucleotide sequence ID" value="NZ_BMUH01000019.1"/>
</dbReference>
<feature type="transmembrane region" description="Helical" evidence="2">
    <location>
        <begin position="256"/>
        <end position="282"/>
    </location>
</feature>
<dbReference type="EMBL" id="CP084204">
    <property type="protein sequence ID" value="UZX21420.1"/>
    <property type="molecule type" value="Genomic_DNA"/>
</dbReference>
<keyword evidence="2" id="KW-1133">Transmembrane helix</keyword>
<feature type="transmembrane region" description="Helical" evidence="2">
    <location>
        <begin position="294"/>
        <end position="313"/>
    </location>
</feature>
<reference evidence="3" key="1">
    <citation type="submission" date="2021-09" db="EMBL/GenBank/DDBJ databases">
        <title>Complete genome sequence and metabolic characterization of Streptomyces tanashiensis DSM 731 the producer of antibacterial Kalafungin and diverse secondary metabolites.</title>
        <authorList>
            <person name="Abbasi M.N."/>
            <person name="Anwar M.N."/>
            <person name="Alam K."/>
            <person name="Shoaib M."/>
            <person name="Lin Z."/>
            <person name="Hayat M."/>
            <person name="Ali M.I."/>
            <person name="Malik H.M.T."/>
            <person name="Ahmed I."/>
            <person name="Li A."/>
            <person name="Hailong Wang H."/>
            <person name="Zhang Y."/>
        </authorList>
    </citation>
    <scope>NUCLEOTIDE SEQUENCE</scope>
    <source>
        <strain evidence="3">Kala</strain>
    </source>
</reference>
<evidence type="ECO:0000256" key="2">
    <source>
        <dbReference type="SAM" id="Phobius"/>
    </source>
</evidence>
<protein>
    <recommendedName>
        <fullName evidence="5">Integral membrane protein</fullName>
    </recommendedName>
</protein>
<keyword evidence="4" id="KW-1185">Reference proteome</keyword>
<feature type="transmembrane region" description="Helical" evidence="2">
    <location>
        <begin position="120"/>
        <end position="139"/>
    </location>
</feature>